<proteinExistence type="predicted"/>
<name>A0A1I7MRX8_9MICC</name>
<feature type="region of interest" description="Disordered" evidence="1">
    <location>
        <begin position="1"/>
        <end position="21"/>
    </location>
</feature>
<reference evidence="3 4" key="1">
    <citation type="submission" date="2016-10" db="EMBL/GenBank/DDBJ databases">
        <authorList>
            <person name="de Groot N.N."/>
        </authorList>
    </citation>
    <scope>NUCLEOTIDE SEQUENCE [LARGE SCALE GENOMIC DNA]</scope>
    <source>
        <strain evidence="3 4">CGMCC 1.7054</strain>
    </source>
</reference>
<dbReference type="Proteomes" id="UP000198881">
    <property type="component" value="Unassembled WGS sequence"/>
</dbReference>
<protein>
    <submittedName>
        <fullName evidence="3">Uncharacterized protein</fullName>
    </submittedName>
</protein>
<gene>
    <name evidence="3" type="ORF">SAMN04487966_11241</name>
</gene>
<keyword evidence="2" id="KW-1133">Transmembrane helix</keyword>
<evidence type="ECO:0000313" key="3">
    <source>
        <dbReference type="EMBL" id="SFV24663.1"/>
    </source>
</evidence>
<organism evidence="3 4">
    <name type="scientific">Micrococcus terreus</name>
    <dbReference type="NCBI Taxonomy" id="574650"/>
    <lineage>
        <taxon>Bacteria</taxon>
        <taxon>Bacillati</taxon>
        <taxon>Actinomycetota</taxon>
        <taxon>Actinomycetes</taxon>
        <taxon>Micrococcales</taxon>
        <taxon>Micrococcaceae</taxon>
        <taxon>Micrococcus</taxon>
    </lineage>
</organism>
<evidence type="ECO:0000256" key="1">
    <source>
        <dbReference type="SAM" id="MobiDB-lite"/>
    </source>
</evidence>
<sequence length="94" mass="9761">MTTLDPIDPTAESTPPREPTQLPLATMRWLLINTITLIAWAGAAAMAVSAAPGLTGLSTGWAWLVGVSATLPVALSVFTALDRFIETPAATGDK</sequence>
<dbReference type="EMBL" id="FPCG01000012">
    <property type="protein sequence ID" value="SFV24663.1"/>
    <property type="molecule type" value="Genomic_DNA"/>
</dbReference>
<feature type="transmembrane region" description="Helical" evidence="2">
    <location>
        <begin position="60"/>
        <end position="81"/>
    </location>
</feature>
<dbReference type="AlphaFoldDB" id="A0A1I7MRX8"/>
<feature type="transmembrane region" description="Helical" evidence="2">
    <location>
        <begin position="30"/>
        <end position="54"/>
    </location>
</feature>
<evidence type="ECO:0000256" key="2">
    <source>
        <dbReference type="SAM" id="Phobius"/>
    </source>
</evidence>
<accession>A0A1I7MRX8</accession>
<keyword evidence="4" id="KW-1185">Reference proteome</keyword>
<evidence type="ECO:0000313" key="4">
    <source>
        <dbReference type="Proteomes" id="UP000198881"/>
    </source>
</evidence>
<keyword evidence="2" id="KW-0812">Transmembrane</keyword>
<keyword evidence="2" id="KW-0472">Membrane</keyword>